<feature type="compositionally biased region" description="Polar residues" evidence="1">
    <location>
        <begin position="391"/>
        <end position="402"/>
    </location>
</feature>
<comment type="caution">
    <text evidence="3">The sequence shown here is derived from an EMBL/GenBank/DDBJ whole genome shotgun (WGS) entry which is preliminary data.</text>
</comment>
<reference evidence="4" key="1">
    <citation type="journal article" date="2019" name="Int. J. Syst. Evol. Microbiol.">
        <title>The Global Catalogue of Microorganisms (GCM) 10K type strain sequencing project: providing services to taxonomists for standard genome sequencing and annotation.</title>
        <authorList>
            <consortium name="The Broad Institute Genomics Platform"/>
            <consortium name="The Broad Institute Genome Sequencing Center for Infectious Disease"/>
            <person name="Wu L."/>
            <person name="Ma J."/>
        </authorList>
    </citation>
    <scope>NUCLEOTIDE SEQUENCE [LARGE SCALE GENOMIC DNA]</scope>
    <source>
        <strain evidence="4">JCM 31037</strain>
    </source>
</reference>
<feature type="region of interest" description="Disordered" evidence="1">
    <location>
        <begin position="1"/>
        <end position="31"/>
    </location>
</feature>
<dbReference type="EMBL" id="JBHTMP010000010">
    <property type="protein sequence ID" value="MFD1321286.1"/>
    <property type="molecule type" value="Genomic_DNA"/>
</dbReference>
<keyword evidence="4" id="KW-1185">Reference proteome</keyword>
<accession>A0ABW3YAD1</accession>
<dbReference type="Proteomes" id="UP001597260">
    <property type="component" value="Unassembled WGS sequence"/>
</dbReference>
<protein>
    <submittedName>
        <fullName evidence="3">Type VII secretion protein EccE</fullName>
    </submittedName>
</protein>
<organism evidence="3 4">
    <name type="scientific">Micromonospora sonneratiae</name>
    <dbReference type="NCBI Taxonomy" id="1184706"/>
    <lineage>
        <taxon>Bacteria</taxon>
        <taxon>Bacillati</taxon>
        <taxon>Actinomycetota</taxon>
        <taxon>Actinomycetes</taxon>
        <taxon>Micromonosporales</taxon>
        <taxon>Micromonosporaceae</taxon>
        <taxon>Micromonospora</taxon>
    </lineage>
</organism>
<dbReference type="Pfam" id="PF11203">
    <property type="entry name" value="EccE"/>
    <property type="match status" value="1"/>
</dbReference>
<gene>
    <name evidence="3" type="ORF">ACFQ4H_09315</name>
</gene>
<proteinExistence type="predicted"/>
<evidence type="ECO:0000259" key="2">
    <source>
        <dbReference type="Pfam" id="PF11203"/>
    </source>
</evidence>
<feature type="domain" description="Type VII secretion system protein EccE" evidence="2">
    <location>
        <begin position="186"/>
        <end position="281"/>
    </location>
</feature>
<evidence type="ECO:0000313" key="3">
    <source>
        <dbReference type="EMBL" id="MFD1321286.1"/>
    </source>
</evidence>
<evidence type="ECO:0000313" key="4">
    <source>
        <dbReference type="Proteomes" id="UP001597260"/>
    </source>
</evidence>
<evidence type="ECO:0000256" key="1">
    <source>
        <dbReference type="SAM" id="MobiDB-lite"/>
    </source>
</evidence>
<sequence>MSRREDRAMPTAVPAVEPASSSEPTVRPGPVPLPAPPVGRRRWLGVHAGQVALWQTAALGAVAAGGPFDAVGGTATGLAALVVAGTGVRVQGRWLPEWALVRRRFRRRTRHALPVLPALATRTHADRAGNRAGLTGDGRSWSALLRVDPTGDLDDLVRQLSAGYDDPDLPLSGLQLVDWTSPITGQAARWLAIRMDPEHASRAVAARGGGPTGLVRATGTAALRIATELRAAGHQATLPDGTQLRDEWAVALGVDPRRADEASTEHWRYWSLGMLHQVCYRPRRSPRGWTEVGRLLRQHGQAPALVSAVSVRLDRQRGGGTRTRMLVRLGVPAGPTPEAVAEVVRQATAGFGGKLVPLHGAHAVAAWETLPLAGLRLPQPTRPIQPAQPDRPTQPSHARTAP</sequence>
<dbReference type="InterPro" id="IPR050051">
    <property type="entry name" value="EccE_dom"/>
</dbReference>
<feature type="region of interest" description="Disordered" evidence="1">
    <location>
        <begin position="377"/>
        <end position="402"/>
    </location>
</feature>
<name>A0ABW3YAD1_9ACTN</name>